<evidence type="ECO:0000256" key="7">
    <source>
        <dbReference type="SAM" id="Phobius"/>
    </source>
</evidence>
<protein>
    <submittedName>
        <fullName evidence="9">Undecaprenyl-diphosphatase</fullName>
    </submittedName>
</protein>
<dbReference type="EMBL" id="FMAR01000027">
    <property type="protein sequence ID" value="SCC64119.1"/>
    <property type="molecule type" value="Genomic_DNA"/>
</dbReference>
<evidence type="ECO:0000256" key="3">
    <source>
        <dbReference type="ARBA" id="ARBA00022692"/>
    </source>
</evidence>
<dbReference type="RefSeq" id="WP_317041941.1">
    <property type="nucleotide sequence ID" value="NZ_FMAR01000027.1"/>
</dbReference>
<dbReference type="PANTHER" id="PTHR14969:SF62">
    <property type="entry name" value="DECAPRENYLPHOSPHORYL-5-PHOSPHORIBOSE PHOSPHATASE RV3807C-RELATED"/>
    <property type="match status" value="1"/>
</dbReference>
<organism evidence="9 10">
    <name type="scientific">Chitinophaga costaii</name>
    <dbReference type="NCBI Taxonomy" id="1335309"/>
    <lineage>
        <taxon>Bacteria</taxon>
        <taxon>Pseudomonadati</taxon>
        <taxon>Bacteroidota</taxon>
        <taxon>Chitinophagia</taxon>
        <taxon>Chitinophagales</taxon>
        <taxon>Chitinophagaceae</taxon>
        <taxon>Chitinophaga</taxon>
    </lineage>
</organism>
<keyword evidence="3 7" id="KW-0812">Transmembrane</keyword>
<dbReference type="GO" id="GO:0016787">
    <property type="term" value="F:hydrolase activity"/>
    <property type="evidence" value="ECO:0007669"/>
    <property type="project" value="UniProtKB-KW"/>
</dbReference>
<evidence type="ECO:0000256" key="4">
    <source>
        <dbReference type="ARBA" id="ARBA00022801"/>
    </source>
</evidence>
<reference evidence="9 10" key="1">
    <citation type="submission" date="2016-08" db="EMBL/GenBank/DDBJ databases">
        <authorList>
            <person name="Seilhamer J.J."/>
        </authorList>
    </citation>
    <scope>NUCLEOTIDE SEQUENCE [LARGE SCALE GENOMIC DNA]</scope>
    <source>
        <strain evidence="9 10">A37T2</strain>
    </source>
</reference>
<dbReference type="GO" id="GO:0005886">
    <property type="term" value="C:plasma membrane"/>
    <property type="evidence" value="ECO:0007669"/>
    <property type="project" value="UniProtKB-SubCell"/>
</dbReference>
<dbReference type="PANTHER" id="PTHR14969">
    <property type="entry name" value="SPHINGOSINE-1-PHOSPHATE PHOSPHOHYDROLASE"/>
    <property type="match status" value="1"/>
</dbReference>
<feature type="transmembrane region" description="Helical" evidence="7">
    <location>
        <begin position="185"/>
        <end position="202"/>
    </location>
</feature>
<evidence type="ECO:0000313" key="10">
    <source>
        <dbReference type="Proteomes" id="UP000242818"/>
    </source>
</evidence>
<keyword evidence="2" id="KW-1003">Cell membrane</keyword>
<feature type="domain" description="Phosphatidic acid phosphatase type 2/haloperoxidase" evidence="8">
    <location>
        <begin position="91"/>
        <end position="200"/>
    </location>
</feature>
<evidence type="ECO:0000256" key="2">
    <source>
        <dbReference type="ARBA" id="ARBA00022475"/>
    </source>
</evidence>
<feature type="transmembrane region" description="Helical" evidence="7">
    <location>
        <begin position="157"/>
        <end position="179"/>
    </location>
</feature>
<keyword evidence="6 7" id="KW-0472">Membrane</keyword>
<dbReference type="Proteomes" id="UP000242818">
    <property type="component" value="Unassembled WGS sequence"/>
</dbReference>
<dbReference type="InterPro" id="IPR036938">
    <property type="entry name" value="PAP2/HPO_sf"/>
</dbReference>
<dbReference type="SMART" id="SM00014">
    <property type="entry name" value="acidPPc"/>
    <property type="match status" value="1"/>
</dbReference>
<proteinExistence type="predicted"/>
<dbReference type="STRING" id="1335309.GA0116948_1272"/>
<evidence type="ECO:0000256" key="6">
    <source>
        <dbReference type="ARBA" id="ARBA00023136"/>
    </source>
</evidence>
<dbReference type="CDD" id="cd01610">
    <property type="entry name" value="PAP2_like"/>
    <property type="match status" value="1"/>
</dbReference>
<evidence type="ECO:0000256" key="1">
    <source>
        <dbReference type="ARBA" id="ARBA00004651"/>
    </source>
</evidence>
<keyword evidence="10" id="KW-1185">Reference proteome</keyword>
<comment type="subcellular location">
    <subcellularLocation>
        <location evidence="1">Cell membrane</location>
        <topology evidence="1">Multi-pass membrane protein</topology>
    </subcellularLocation>
</comment>
<name>A0A1C4G7E0_9BACT</name>
<evidence type="ECO:0000259" key="8">
    <source>
        <dbReference type="SMART" id="SM00014"/>
    </source>
</evidence>
<dbReference type="InterPro" id="IPR000326">
    <property type="entry name" value="PAP2/HPO"/>
</dbReference>
<dbReference type="AlphaFoldDB" id="A0A1C4G7E0"/>
<dbReference type="Pfam" id="PF01569">
    <property type="entry name" value="PAP2"/>
    <property type="match status" value="1"/>
</dbReference>
<evidence type="ECO:0000256" key="5">
    <source>
        <dbReference type="ARBA" id="ARBA00022989"/>
    </source>
</evidence>
<accession>A0A1C4G7E0</accession>
<gene>
    <name evidence="9" type="ORF">GA0116948_1272</name>
</gene>
<keyword evidence="4" id="KW-0378">Hydrolase</keyword>
<dbReference type="Gene3D" id="1.20.144.10">
    <property type="entry name" value="Phosphatidic acid phosphatase type 2/haloperoxidase"/>
    <property type="match status" value="1"/>
</dbReference>
<sequence>MKADMFPLTKRSIALVAVMWFFLFPANMVAQSRLQQFDDRVLENLETTRTPSQTAVWRTVSDANLYVNVGIPATLLVTGLIKNDADMKQNALYMATNAISTELINLLIKKLVKRPRPFITNMRLTPVYKPGSYSFPSGHTSSAFSSGVTLARAYPHWYIIVPSLVWASAVGYSRMYLGVHYPSDVATGALLGTGTAFALGFMRR</sequence>
<keyword evidence="5 7" id="KW-1133">Transmembrane helix</keyword>
<evidence type="ECO:0000313" key="9">
    <source>
        <dbReference type="EMBL" id="SCC64119.1"/>
    </source>
</evidence>
<dbReference type="SUPFAM" id="SSF48317">
    <property type="entry name" value="Acid phosphatase/Vanadium-dependent haloperoxidase"/>
    <property type="match status" value="1"/>
</dbReference>